<dbReference type="FunFam" id="3.40.50.300:FF:000042">
    <property type="entry name" value="Maltose/maltodextrin ABC transporter, ATP-binding protein"/>
    <property type="match status" value="1"/>
</dbReference>
<evidence type="ECO:0000259" key="6">
    <source>
        <dbReference type="PROSITE" id="PS50893"/>
    </source>
</evidence>
<evidence type="ECO:0000256" key="2">
    <source>
        <dbReference type="ARBA" id="ARBA00005417"/>
    </source>
</evidence>
<dbReference type="GO" id="GO:0043190">
    <property type="term" value="C:ATP-binding cassette (ABC) transporter complex"/>
    <property type="evidence" value="ECO:0007669"/>
    <property type="project" value="InterPro"/>
</dbReference>
<reference evidence="7 8" key="1">
    <citation type="submission" date="2019-07" db="EMBL/GenBank/DDBJ databases">
        <title>Whole genome shotgun sequence of Microvirga aerophila NBRC 106136.</title>
        <authorList>
            <person name="Hosoyama A."/>
            <person name="Uohara A."/>
            <person name="Ohji S."/>
            <person name="Ichikawa N."/>
        </authorList>
    </citation>
    <scope>NUCLEOTIDE SEQUENCE [LARGE SCALE GENOMIC DNA]</scope>
    <source>
        <strain evidence="7 8">NBRC 106136</strain>
    </source>
</reference>
<dbReference type="GO" id="GO:0140359">
    <property type="term" value="F:ABC-type transporter activity"/>
    <property type="evidence" value="ECO:0007669"/>
    <property type="project" value="UniProtKB-ARBA"/>
</dbReference>
<dbReference type="Gene3D" id="3.40.50.300">
    <property type="entry name" value="P-loop containing nucleotide triphosphate hydrolases"/>
    <property type="match status" value="1"/>
</dbReference>
<protein>
    <submittedName>
        <fullName evidence="7">ABC transporter ATP-binding protein</fullName>
    </submittedName>
</protein>
<keyword evidence="8" id="KW-1185">Reference proteome</keyword>
<dbReference type="InterPro" id="IPR017871">
    <property type="entry name" value="ABC_transporter-like_CS"/>
</dbReference>
<dbReference type="InterPro" id="IPR027417">
    <property type="entry name" value="P-loop_NTPase"/>
</dbReference>
<accession>A0A512BZG0</accession>
<comment type="caution">
    <text evidence="7">The sequence shown here is derived from an EMBL/GenBank/DDBJ whole genome shotgun (WGS) entry which is preliminary data.</text>
</comment>
<dbReference type="InterPro" id="IPR013611">
    <property type="entry name" value="Transp-assoc_OB_typ2"/>
</dbReference>
<keyword evidence="5 7" id="KW-0067">ATP-binding</keyword>
<dbReference type="InterPro" id="IPR008995">
    <property type="entry name" value="Mo/tungstate-bd_C_term_dom"/>
</dbReference>
<dbReference type="Pfam" id="PF00005">
    <property type="entry name" value="ABC_tran"/>
    <property type="match status" value="1"/>
</dbReference>
<evidence type="ECO:0000256" key="1">
    <source>
        <dbReference type="ARBA" id="ARBA00004417"/>
    </source>
</evidence>
<dbReference type="InterPro" id="IPR003593">
    <property type="entry name" value="AAA+_ATPase"/>
</dbReference>
<keyword evidence="3" id="KW-0813">Transport</keyword>
<dbReference type="AlphaFoldDB" id="A0A512BZG0"/>
<comment type="similarity">
    <text evidence="2">Belongs to the ABC transporter superfamily.</text>
</comment>
<evidence type="ECO:0000256" key="4">
    <source>
        <dbReference type="ARBA" id="ARBA00022741"/>
    </source>
</evidence>
<organism evidence="7 8">
    <name type="scientific">Microvirga aerophila</name>
    <dbReference type="NCBI Taxonomy" id="670291"/>
    <lineage>
        <taxon>Bacteria</taxon>
        <taxon>Pseudomonadati</taxon>
        <taxon>Pseudomonadota</taxon>
        <taxon>Alphaproteobacteria</taxon>
        <taxon>Hyphomicrobiales</taxon>
        <taxon>Methylobacteriaceae</taxon>
        <taxon>Microvirga</taxon>
    </lineage>
</organism>
<dbReference type="GO" id="GO:0016887">
    <property type="term" value="F:ATP hydrolysis activity"/>
    <property type="evidence" value="ECO:0007669"/>
    <property type="project" value="InterPro"/>
</dbReference>
<dbReference type="EMBL" id="BJYU01000101">
    <property type="protein sequence ID" value="GEO17354.1"/>
    <property type="molecule type" value="Genomic_DNA"/>
</dbReference>
<dbReference type="GO" id="GO:0005524">
    <property type="term" value="F:ATP binding"/>
    <property type="evidence" value="ECO:0007669"/>
    <property type="project" value="UniProtKB-KW"/>
</dbReference>
<name>A0A512BZG0_9HYPH</name>
<dbReference type="SUPFAM" id="SSF52540">
    <property type="entry name" value="P-loop containing nucleoside triphosphate hydrolases"/>
    <property type="match status" value="1"/>
</dbReference>
<dbReference type="Proteomes" id="UP000321085">
    <property type="component" value="Unassembled WGS sequence"/>
</dbReference>
<keyword evidence="4" id="KW-0547">Nucleotide-binding</keyword>
<comment type="subcellular location">
    <subcellularLocation>
        <location evidence="1">Cell inner membrane</location>
        <topology evidence="1">Peripheral membrane protein</topology>
    </subcellularLocation>
</comment>
<evidence type="ECO:0000256" key="5">
    <source>
        <dbReference type="ARBA" id="ARBA00022840"/>
    </source>
</evidence>
<dbReference type="SMART" id="SM00382">
    <property type="entry name" value="AAA"/>
    <property type="match status" value="1"/>
</dbReference>
<dbReference type="Pfam" id="PF08402">
    <property type="entry name" value="TOBE_2"/>
    <property type="match status" value="1"/>
</dbReference>
<evidence type="ECO:0000313" key="7">
    <source>
        <dbReference type="EMBL" id="GEO17354.1"/>
    </source>
</evidence>
<dbReference type="PANTHER" id="PTHR42781">
    <property type="entry name" value="SPERMIDINE/PUTRESCINE IMPORT ATP-BINDING PROTEIN POTA"/>
    <property type="match status" value="1"/>
</dbReference>
<gene>
    <name evidence="7" type="ORF">MAE02_50500</name>
</gene>
<dbReference type="Gene3D" id="2.40.50.100">
    <property type="match status" value="1"/>
</dbReference>
<dbReference type="PANTHER" id="PTHR42781:SF4">
    <property type="entry name" value="SPERMIDINE_PUTRESCINE IMPORT ATP-BINDING PROTEIN POTA"/>
    <property type="match status" value="1"/>
</dbReference>
<dbReference type="InterPro" id="IPR050093">
    <property type="entry name" value="ABC_SmlMolc_Importer"/>
</dbReference>
<sequence length="353" mass="39039">MTASVTMGLETRSLYKIFDGHRAVEEVSLQVPQGEFWCFLGPSGCGKTTLLRMIAGLEQPSSGRILIDSRDITAQPAHERNFGMVFQSLALFPHLNVEDNVAYALKLRGADRRIRQERVAELLELIRLPEVGKRRIDQLSGGQRQRVAIARALAQEPRLFLMDEPLSALDAKLRDHMQVELKQLQRALKITTVFVTHDQREAMTIADRIVVMSDGRVQQVGTPTEIYRRPANRFVANFIGQSNLLDVEIVGREAVRFGDIVIPVTDLPAELAAKKRVTLCIRPEDVTLTGPVAGRLSGDISFVRDLGSTVEVRVALGGQEVIASASPSHWSSLQSYARLGLQFSPEAATALSH</sequence>
<dbReference type="SUPFAM" id="SSF50331">
    <property type="entry name" value="MOP-like"/>
    <property type="match status" value="1"/>
</dbReference>
<proteinExistence type="inferred from homology"/>
<evidence type="ECO:0000256" key="3">
    <source>
        <dbReference type="ARBA" id="ARBA00022448"/>
    </source>
</evidence>
<dbReference type="PROSITE" id="PS00211">
    <property type="entry name" value="ABC_TRANSPORTER_1"/>
    <property type="match status" value="1"/>
</dbReference>
<dbReference type="InterPro" id="IPR003439">
    <property type="entry name" value="ABC_transporter-like_ATP-bd"/>
</dbReference>
<dbReference type="PROSITE" id="PS50893">
    <property type="entry name" value="ABC_TRANSPORTER_2"/>
    <property type="match status" value="1"/>
</dbReference>
<evidence type="ECO:0000313" key="8">
    <source>
        <dbReference type="Proteomes" id="UP000321085"/>
    </source>
</evidence>
<feature type="domain" description="ABC transporter" evidence="6">
    <location>
        <begin position="9"/>
        <end position="239"/>
    </location>
</feature>